<dbReference type="Gene3D" id="1.10.10.10">
    <property type="entry name" value="Winged helix-like DNA-binding domain superfamily/Winged helix DNA-binding domain"/>
    <property type="match status" value="1"/>
</dbReference>
<feature type="region of interest" description="Disordered" evidence="1">
    <location>
        <begin position="106"/>
        <end position="126"/>
    </location>
</feature>
<dbReference type="GO" id="GO:0006950">
    <property type="term" value="P:response to stress"/>
    <property type="evidence" value="ECO:0007669"/>
    <property type="project" value="TreeGrafter"/>
</dbReference>
<proteinExistence type="predicted"/>
<dbReference type="GO" id="GO:0003700">
    <property type="term" value="F:DNA-binding transcription factor activity"/>
    <property type="evidence" value="ECO:0007669"/>
    <property type="project" value="InterPro"/>
</dbReference>
<evidence type="ECO:0000256" key="1">
    <source>
        <dbReference type="SAM" id="MobiDB-lite"/>
    </source>
</evidence>
<reference evidence="4" key="1">
    <citation type="submission" date="2016-10" db="EMBL/GenBank/DDBJ databases">
        <authorList>
            <person name="Varghese N."/>
            <person name="Submissions S."/>
        </authorList>
    </citation>
    <scope>NUCLEOTIDE SEQUENCE [LARGE SCALE GENOMIC DNA]</scope>
    <source>
        <strain evidence="4">CGMCC 4.3147</strain>
    </source>
</reference>
<dbReference type="AlphaFoldDB" id="A0A1G9CH38"/>
<sequence length="205" mass="22044">MPSSRCAWPRSRTGGCSALIGETDDFQNDDGSPTDTRCAALLADPKGDSDIAGTTVLLADGSASGLTKTDPPEDRRTSSTPDPARDLAAIGLSEADYEVLSTLSERPQRTSTLREQARKMGWSRSRLSRHASRMEARGLLRRDPDADDGRSCLLVLTDEGMAVLEDAAPAHLASVRRHFIDRLAAADLAALERIAARMEEHDGDA</sequence>
<dbReference type="InterPro" id="IPR000835">
    <property type="entry name" value="HTH_MarR-typ"/>
</dbReference>
<dbReference type="Proteomes" id="UP000198662">
    <property type="component" value="Unassembled WGS sequence"/>
</dbReference>
<evidence type="ECO:0000259" key="2">
    <source>
        <dbReference type="PROSITE" id="PS50995"/>
    </source>
</evidence>
<dbReference type="EMBL" id="FNGF01000001">
    <property type="protein sequence ID" value="SDK50992.1"/>
    <property type="molecule type" value="Genomic_DNA"/>
</dbReference>
<organism evidence="3 4">
    <name type="scientific">Glycomyces sambucus</name>
    <dbReference type="NCBI Taxonomy" id="380244"/>
    <lineage>
        <taxon>Bacteria</taxon>
        <taxon>Bacillati</taxon>
        <taxon>Actinomycetota</taxon>
        <taxon>Actinomycetes</taxon>
        <taxon>Glycomycetales</taxon>
        <taxon>Glycomycetaceae</taxon>
        <taxon>Glycomyces</taxon>
    </lineage>
</organism>
<dbReference type="InterPro" id="IPR036390">
    <property type="entry name" value="WH_DNA-bd_sf"/>
</dbReference>
<keyword evidence="4" id="KW-1185">Reference proteome</keyword>
<feature type="region of interest" description="Disordered" evidence="1">
    <location>
        <begin position="59"/>
        <end position="84"/>
    </location>
</feature>
<gene>
    <name evidence="3" type="ORF">SAMN05216298_0335</name>
</gene>
<protein>
    <submittedName>
        <fullName evidence="3">DNA-binding transcriptional regulator, MarR family</fullName>
    </submittedName>
</protein>
<dbReference type="GO" id="GO:0003677">
    <property type="term" value="F:DNA binding"/>
    <property type="evidence" value="ECO:0007669"/>
    <property type="project" value="UniProtKB-KW"/>
</dbReference>
<keyword evidence="3" id="KW-0238">DNA-binding</keyword>
<evidence type="ECO:0000313" key="4">
    <source>
        <dbReference type="Proteomes" id="UP000198662"/>
    </source>
</evidence>
<name>A0A1G9CH38_9ACTN</name>
<dbReference type="SMART" id="SM00347">
    <property type="entry name" value="HTH_MARR"/>
    <property type="match status" value="1"/>
</dbReference>
<dbReference type="InterPro" id="IPR036388">
    <property type="entry name" value="WH-like_DNA-bd_sf"/>
</dbReference>
<dbReference type="PROSITE" id="PS50995">
    <property type="entry name" value="HTH_MARR_2"/>
    <property type="match status" value="1"/>
</dbReference>
<dbReference type="Pfam" id="PF12802">
    <property type="entry name" value="MarR_2"/>
    <property type="match status" value="1"/>
</dbReference>
<dbReference type="PANTHER" id="PTHR33164">
    <property type="entry name" value="TRANSCRIPTIONAL REGULATOR, MARR FAMILY"/>
    <property type="match status" value="1"/>
</dbReference>
<accession>A0A1G9CH38</accession>
<dbReference type="STRING" id="380244.SAMN05216298_0335"/>
<feature type="domain" description="HTH marR-type" evidence="2">
    <location>
        <begin position="63"/>
        <end position="200"/>
    </location>
</feature>
<dbReference type="PANTHER" id="PTHR33164:SF99">
    <property type="entry name" value="MARR FAMILY REGULATORY PROTEIN"/>
    <property type="match status" value="1"/>
</dbReference>
<evidence type="ECO:0000313" key="3">
    <source>
        <dbReference type="EMBL" id="SDK50992.1"/>
    </source>
</evidence>
<dbReference type="InterPro" id="IPR039422">
    <property type="entry name" value="MarR/SlyA-like"/>
</dbReference>
<dbReference type="SUPFAM" id="SSF46785">
    <property type="entry name" value="Winged helix' DNA-binding domain"/>
    <property type="match status" value="1"/>
</dbReference>